<evidence type="ECO:0000256" key="2">
    <source>
        <dbReference type="ARBA" id="ARBA00023002"/>
    </source>
</evidence>
<reference evidence="4" key="1">
    <citation type="submission" date="2020-12" db="EMBL/GenBank/DDBJ databases">
        <title>Genomic characterization of non-nitrogen-fixing Frankia strains.</title>
        <authorList>
            <person name="Carlos-Shanley C."/>
            <person name="Guerra T."/>
            <person name="Hahn D."/>
        </authorList>
    </citation>
    <scope>NUCLEOTIDE SEQUENCE</scope>
    <source>
        <strain evidence="4">CN6</strain>
    </source>
</reference>
<dbReference type="Gene3D" id="1.10.3660.10">
    <property type="entry name" value="6-phosphogluconate dehydrogenase C-terminal like domain"/>
    <property type="match status" value="1"/>
</dbReference>
<comment type="caution">
    <text evidence="4">The sequence shown here is derived from an EMBL/GenBank/DDBJ whole genome shotgun (WGS) entry which is preliminary data.</text>
</comment>
<dbReference type="GO" id="GO:0004665">
    <property type="term" value="F:prephenate dehydrogenase (NADP+) activity"/>
    <property type="evidence" value="ECO:0007669"/>
    <property type="project" value="InterPro"/>
</dbReference>
<dbReference type="InterPro" id="IPR036291">
    <property type="entry name" value="NAD(P)-bd_dom_sf"/>
</dbReference>
<dbReference type="PANTHER" id="PTHR21363">
    <property type="entry name" value="PREPHENATE DEHYDROGENASE"/>
    <property type="match status" value="1"/>
</dbReference>
<gene>
    <name evidence="4" type="ORF">I7412_17175</name>
</gene>
<dbReference type="GO" id="GO:0008977">
    <property type="term" value="F:prephenate dehydrogenase (NAD+) activity"/>
    <property type="evidence" value="ECO:0007669"/>
    <property type="project" value="InterPro"/>
</dbReference>
<keyword evidence="2" id="KW-0560">Oxidoreductase</keyword>
<evidence type="ECO:0000313" key="5">
    <source>
        <dbReference type="Proteomes" id="UP000604475"/>
    </source>
</evidence>
<dbReference type="RefSeq" id="WP_202999225.1">
    <property type="nucleotide sequence ID" value="NZ_JADWYU010000196.1"/>
</dbReference>
<dbReference type="InterPro" id="IPR003099">
    <property type="entry name" value="Prephen_DH"/>
</dbReference>
<dbReference type="InterPro" id="IPR050812">
    <property type="entry name" value="Preph/Arog_dehydrog"/>
</dbReference>
<evidence type="ECO:0000259" key="3">
    <source>
        <dbReference type="PROSITE" id="PS51176"/>
    </source>
</evidence>
<keyword evidence="5" id="KW-1185">Reference proteome</keyword>
<dbReference type="InterPro" id="IPR046825">
    <property type="entry name" value="PDH_C"/>
</dbReference>
<dbReference type="Proteomes" id="UP000604475">
    <property type="component" value="Unassembled WGS sequence"/>
</dbReference>
<evidence type="ECO:0000256" key="1">
    <source>
        <dbReference type="ARBA" id="ARBA00007964"/>
    </source>
</evidence>
<dbReference type="AlphaFoldDB" id="A0A937UP93"/>
<dbReference type="InterPro" id="IPR046826">
    <property type="entry name" value="PDH_N"/>
</dbReference>
<dbReference type="Gene3D" id="3.40.50.720">
    <property type="entry name" value="NAD(P)-binding Rossmann-like Domain"/>
    <property type="match status" value="1"/>
</dbReference>
<protein>
    <submittedName>
        <fullName evidence="4">Prephenate dehydrogenase/arogenate dehydrogenase family protein</fullName>
    </submittedName>
</protein>
<dbReference type="SUPFAM" id="SSF48179">
    <property type="entry name" value="6-phosphogluconate dehydrogenase C-terminal domain-like"/>
    <property type="match status" value="1"/>
</dbReference>
<dbReference type="SUPFAM" id="SSF51735">
    <property type="entry name" value="NAD(P)-binding Rossmann-fold domains"/>
    <property type="match status" value="1"/>
</dbReference>
<dbReference type="EMBL" id="JAEACQ010000196">
    <property type="protein sequence ID" value="MBL7628858.1"/>
    <property type="molecule type" value="Genomic_DNA"/>
</dbReference>
<dbReference type="PANTHER" id="PTHR21363:SF0">
    <property type="entry name" value="PREPHENATE DEHYDROGENASE [NADP(+)]"/>
    <property type="match status" value="1"/>
</dbReference>
<accession>A0A937UP93</accession>
<dbReference type="InterPro" id="IPR008927">
    <property type="entry name" value="6-PGluconate_DH-like_C_sf"/>
</dbReference>
<dbReference type="GO" id="GO:0070403">
    <property type="term" value="F:NAD+ binding"/>
    <property type="evidence" value="ECO:0007669"/>
    <property type="project" value="InterPro"/>
</dbReference>
<dbReference type="Pfam" id="PF02153">
    <property type="entry name" value="PDH_N"/>
    <property type="match status" value="1"/>
</dbReference>
<dbReference type="GO" id="GO:0006571">
    <property type="term" value="P:tyrosine biosynthetic process"/>
    <property type="evidence" value="ECO:0007669"/>
    <property type="project" value="InterPro"/>
</dbReference>
<name>A0A937UP93_9ACTN</name>
<dbReference type="PROSITE" id="PS51176">
    <property type="entry name" value="PDH_ADH"/>
    <property type="match status" value="1"/>
</dbReference>
<evidence type="ECO:0000313" key="4">
    <source>
        <dbReference type="EMBL" id="MBL7628858.1"/>
    </source>
</evidence>
<dbReference type="Pfam" id="PF20463">
    <property type="entry name" value="PDH_C"/>
    <property type="match status" value="1"/>
</dbReference>
<sequence length="369" mass="38115">MTMHARLVDLTAVTAADPDASSGAGLADADLADLANLRVLVVGSGLIGTSVGMALRRHGTDVLLHDRRPAQTAVAASRGAGRVWPFPDPRPAGIVRPRSAGGADDLAADVGALVADARQAVDHVVIAVPPRDVGRTLLAWQRLLPEATFSDTASVKVEPLTDAERLGADMSRICGAHPVAGRERGGPEWALQDLFANRPWVITPSAATSPLAERHARLVAVGCGAWVTRLDPHTHDFALGLLSHLPHIVASAIAARLAGMPEDLARLAGPGLMDFTRIAGANADLWTEIVEANASPLADLLDDVIADLGRVRDALGAGTGGGGGAAPVVESLFQLGNTGRDRLEAARSLPTTRGALGERLSGIDGLRSA</sequence>
<comment type="similarity">
    <text evidence="1">Belongs to the prephenate/arogenate dehydrogenase family.</text>
</comment>
<organism evidence="4 5">
    <name type="scientific">Frankia nepalensis</name>
    <dbReference type="NCBI Taxonomy" id="1836974"/>
    <lineage>
        <taxon>Bacteria</taxon>
        <taxon>Bacillati</taxon>
        <taxon>Actinomycetota</taxon>
        <taxon>Actinomycetes</taxon>
        <taxon>Frankiales</taxon>
        <taxon>Frankiaceae</taxon>
        <taxon>Frankia</taxon>
    </lineage>
</organism>
<proteinExistence type="inferred from homology"/>
<feature type="domain" description="Prephenate/arogenate dehydrogenase" evidence="3">
    <location>
        <begin position="37"/>
        <end position="351"/>
    </location>
</feature>